<dbReference type="GO" id="GO:0005737">
    <property type="term" value="C:cytoplasm"/>
    <property type="evidence" value="ECO:0007669"/>
    <property type="project" value="UniProtKB-SubCell"/>
</dbReference>
<dbReference type="InterPro" id="IPR004101">
    <property type="entry name" value="Mur_ligase_C"/>
</dbReference>
<organism evidence="12 13">
    <name type="scientific">Methylomagnum ishizawai</name>
    <dbReference type="NCBI Taxonomy" id="1760988"/>
    <lineage>
        <taxon>Bacteria</taxon>
        <taxon>Pseudomonadati</taxon>
        <taxon>Pseudomonadota</taxon>
        <taxon>Gammaproteobacteria</taxon>
        <taxon>Methylococcales</taxon>
        <taxon>Methylococcaceae</taxon>
        <taxon>Methylomagnum</taxon>
    </lineage>
</organism>
<feature type="binding site" evidence="7">
    <location>
        <begin position="160"/>
        <end position="161"/>
    </location>
    <ligand>
        <name>UDP-N-acetyl-alpha-D-muramoyl-L-alanyl-D-glutamate</name>
        <dbReference type="ChEBI" id="CHEBI:83900"/>
    </ligand>
</feature>
<keyword evidence="7" id="KW-0460">Magnesium</keyword>
<dbReference type="STRING" id="1760988.SAMN02949497_1091"/>
<feature type="binding site" evidence="7">
    <location>
        <begin position="122"/>
        <end position="128"/>
    </location>
    <ligand>
        <name>ATP</name>
        <dbReference type="ChEBI" id="CHEBI:30616"/>
    </ligand>
</feature>
<dbReference type="NCBIfam" id="TIGR01085">
    <property type="entry name" value="murE"/>
    <property type="match status" value="1"/>
</dbReference>
<comment type="caution">
    <text evidence="7">Lacks conserved residue(s) required for the propagation of feature annotation.</text>
</comment>
<keyword evidence="2 7" id="KW-0132">Cell division</keyword>
<dbReference type="OrthoDB" id="9800958at2"/>
<dbReference type="Pfam" id="PF01225">
    <property type="entry name" value="Mur_ligase"/>
    <property type="match status" value="1"/>
</dbReference>
<dbReference type="Proteomes" id="UP000192923">
    <property type="component" value="Unassembled WGS sequence"/>
</dbReference>
<dbReference type="RefSeq" id="WP_085210652.1">
    <property type="nucleotide sequence ID" value="NZ_FXAM01000001.1"/>
</dbReference>
<evidence type="ECO:0000313" key="13">
    <source>
        <dbReference type="Proteomes" id="UP000192923"/>
    </source>
</evidence>
<dbReference type="InterPro" id="IPR035911">
    <property type="entry name" value="MurE/MurF_N"/>
</dbReference>
<feature type="binding site" evidence="7">
    <location>
        <position position="193"/>
    </location>
    <ligand>
        <name>UDP-N-acetyl-alpha-D-muramoyl-L-alanyl-D-glutamate</name>
        <dbReference type="ChEBI" id="CHEBI:83900"/>
    </ligand>
</feature>
<evidence type="ECO:0000256" key="7">
    <source>
        <dbReference type="HAMAP-Rule" id="MF_00208"/>
    </source>
</evidence>
<dbReference type="InterPro" id="IPR005761">
    <property type="entry name" value="UDP-N-AcMur-Glu-dNH2Pim_ligase"/>
</dbReference>
<gene>
    <name evidence="7" type="primary">murE</name>
    <name evidence="12" type="ORF">SAMN02949497_1091</name>
</gene>
<dbReference type="SUPFAM" id="SSF63418">
    <property type="entry name" value="MurE/MurF N-terminal domain"/>
    <property type="match status" value="1"/>
</dbReference>
<dbReference type="SUPFAM" id="SSF53244">
    <property type="entry name" value="MurD-like peptide ligases, peptide-binding domain"/>
    <property type="match status" value="1"/>
</dbReference>
<keyword evidence="4 7" id="KW-0573">Peptidoglycan synthesis</keyword>
<comment type="similarity">
    <text evidence="1 7">Belongs to the MurCDEF family. MurE subfamily.</text>
</comment>
<keyword evidence="7" id="KW-0547">Nucleotide-binding</keyword>
<keyword evidence="7 12" id="KW-0436">Ligase</keyword>
<dbReference type="NCBIfam" id="NF001126">
    <property type="entry name" value="PRK00139.1-4"/>
    <property type="match status" value="1"/>
</dbReference>
<comment type="cofactor">
    <cofactor evidence="7">
        <name>Mg(2+)</name>
        <dbReference type="ChEBI" id="CHEBI:18420"/>
    </cofactor>
</comment>
<evidence type="ECO:0000256" key="2">
    <source>
        <dbReference type="ARBA" id="ARBA00022618"/>
    </source>
</evidence>
<dbReference type="EMBL" id="FXAM01000001">
    <property type="protein sequence ID" value="SMF93799.1"/>
    <property type="molecule type" value="Genomic_DNA"/>
</dbReference>
<evidence type="ECO:0000256" key="6">
    <source>
        <dbReference type="ARBA" id="ARBA00023316"/>
    </source>
</evidence>
<feature type="domain" description="Mur ligase central" evidence="11">
    <location>
        <begin position="120"/>
        <end position="322"/>
    </location>
</feature>
<feature type="binding site" evidence="7">
    <location>
        <position position="195"/>
    </location>
    <ligand>
        <name>UDP-N-acetyl-alpha-D-muramoyl-L-alanyl-D-glutamate</name>
        <dbReference type="ChEBI" id="CHEBI:83900"/>
    </ligand>
</feature>
<dbReference type="GO" id="GO:0000287">
    <property type="term" value="F:magnesium ion binding"/>
    <property type="evidence" value="ECO:0007669"/>
    <property type="project" value="UniProtKB-UniRule"/>
</dbReference>
<feature type="domain" description="Mur ligase N-terminal catalytic" evidence="9">
    <location>
        <begin position="29"/>
        <end position="104"/>
    </location>
</feature>
<dbReference type="GO" id="GO:0005524">
    <property type="term" value="F:ATP binding"/>
    <property type="evidence" value="ECO:0007669"/>
    <property type="project" value="UniProtKB-UniRule"/>
</dbReference>
<comment type="pathway">
    <text evidence="7 8">Cell wall biogenesis; peptidoglycan biosynthesis.</text>
</comment>
<evidence type="ECO:0000313" key="12">
    <source>
        <dbReference type="EMBL" id="SMF93799.1"/>
    </source>
</evidence>
<evidence type="ECO:0000259" key="11">
    <source>
        <dbReference type="Pfam" id="PF08245"/>
    </source>
</evidence>
<comment type="PTM">
    <text evidence="7">Carboxylation is probably crucial for Mg(2+) binding and, consequently, for the gamma-phosphate positioning of ATP.</text>
</comment>
<feature type="binding site" evidence="7">
    <location>
        <position position="35"/>
    </location>
    <ligand>
        <name>UDP-N-acetyl-alpha-D-muramoyl-L-alanyl-D-glutamate</name>
        <dbReference type="ChEBI" id="CHEBI:83900"/>
    </ligand>
</feature>
<dbReference type="Pfam" id="PF02875">
    <property type="entry name" value="Mur_ligase_C"/>
    <property type="match status" value="1"/>
</dbReference>
<feature type="short sequence motif" description="Meso-diaminopimelate recognition motif" evidence="7">
    <location>
        <begin position="417"/>
        <end position="420"/>
    </location>
</feature>
<dbReference type="Gene3D" id="3.40.1390.10">
    <property type="entry name" value="MurE/MurF, N-terminal domain"/>
    <property type="match status" value="1"/>
</dbReference>
<accession>A0A1Y6CT35</accession>
<evidence type="ECO:0000259" key="9">
    <source>
        <dbReference type="Pfam" id="PF01225"/>
    </source>
</evidence>
<evidence type="ECO:0000256" key="5">
    <source>
        <dbReference type="ARBA" id="ARBA00023306"/>
    </source>
</evidence>
<evidence type="ECO:0000256" key="4">
    <source>
        <dbReference type="ARBA" id="ARBA00022984"/>
    </source>
</evidence>
<dbReference type="PANTHER" id="PTHR23135:SF4">
    <property type="entry name" value="UDP-N-ACETYLMURAMOYL-L-ALANYL-D-GLUTAMATE--2,6-DIAMINOPIMELATE LIGASE MURE HOMOLOG, CHLOROPLASTIC"/>
    <property type="match status" value="1"/>
</dbReference>
<feature type="binding site" evidence="7">
    <location>
        <position position="467"/>
    </location>
    <ligand>
        <name>meso-2,6-diaminopimelate</name>
        <dbReference type="ChEBI" id="CHEBI:57791"/>
    </ligand>
</feature>
<keyword evidence="5 7" id="KW-0131">Cell cycle</keyword>
<feature type="domain" description="Mur ligase C-terminal" evidence="10">
    <location>
        <begin position="345"/>
        <end position="469"/>
    </location>
</feature>
<dbReference type="EC" id="6.3.2.13" evidence="7"/>
<dbReference type="GO" id="GO:0071555">
    <property type="term" value="P:cell wall organization"/>
    <property type="evidence" value="ECO:0007669"/>
    <property type="project" value="UniProtKB-KW"/>
</dbReference>
<feature type="modified residue" description="N6-carboxylysine" evidence="7">
    <location>
        <position position="227"/>
    </location>
</feature>
<comment type="subcellular location">
    <subcellularLocation>
        <location evidence="7 8">Cytoplasm</location>
    </subcellularLocation>
</comment>
<dbReference type="GO" id="GO:0008360">
    <property type="term" value="P:regulation of cell shape"/>
    <property type="evidence" value="ECO:0007669"/>
    <property type="project" value="UniProtKB-KW"/>
</dbReference>
<dbReference type="UniPathway" id="UPA00219"/>
<keyword evidence="7" id="KW-0963">Cytoplasm</keyword>
<keyword evidence="3 7" id="KW-0133">Cell shape</keyword>
<dbReference type="SUPFAM" id="SSF53623">
    <property type="entry name" value="MurD-like peptide ligases, catalytic domain"/>
    <property type="match status" value="1"/>
</dbReference>
<sequence length="505" mass="53534">MSLADAHPFDLPRLLAGFTETAPPAISVGGLGHDSRHIRAGDGFVALRGQRIHGLAHAGQAIQNGCATILYEPQGGGTELAGAITAVPCIPVADLAGNIGLIADRFFGEPSRGFDALIGITGTNGKTSCSHFLAQALENSAVLGTLGWGRPGALQATTHTTPDAIEIHRILGELLGLGFRSVAMEASSHGLEQGRLNGVRFKGALYTNFTRDHLDYHGSMEAYLEAKLRLLDWPGLEFVVFNADDASAEAILARKPAAVRAIGFTKMGSSRDSAVPLLAIREVRHETGGVSFTAHYAGSSAQISAPVFGDYNVENLAATLAVLLALGWELTPAAKALGQVRAVPGRMESFAGHGRQVVVDYAHTPDALASVLHSLRGHCAGRLWVVFGCGGDRDRGKRPQMGAIAERLADHVVLTDDNPRSEDGDAILSDILAGCRRDDLVCRRDRRAAIAYALEHATPEDLVLVAGKGHESTQEIQGHKYPFNDRQVVQDILSILPSSSTARSL</sequence>
<dbReference type="InterPro" id="IPR036615">
    <property type="entry name" value="Mur_ligase_C_dom_sf"/>
</dbReference>
<keyword evidence="7" id="KW-0067">ATP-binding</keyword>
<dbReference type="GO" id="GO:0008765">
    <property type="term" value="F:UDP-N-acetylmuramoylalanyl-D-glutamate-2,6-diaminopimelate ligase activity"/>
    <property type="evidence" value="ECO:0007669"/>
    <property type="project" value="UniProtKB-UniRule"/>
</dbReference>
<dbReference type="GO" id="GO:0051301">
    <property type="term" value="P:cell division"/>
    <property type="evidence" value="ECO:0007669"/>
    <property type="project" value="UniProtKB-KW"/>
</dbReference>
<feature type="binding site" evidence="7">
    <location>
        <begin position="417"/>
        <end position="420"/>
    </location>
    <ligand>
        <name>meso-2,6-diaminopimelate</name>
        <dbReference type="ChEBI" id="CHEBI:57791"/>
    </ligand>
</feature>
<comment type="catalytic activity">
    <reaction evidence="7">
        <text>UDP-N-acetyl-alpha-D-muramoyl-L-alanyl-D-glutamate + meso-2,6-diaminopimelate + ATP = UDP-N-acetyl-alpha-D-muramoyl-L-alanyl-gamma-D-glutamyl-meso-2,6-diaminopimelate + ADP + phosphate + H(+)</text>
        <dbReference type="Rhea" id="RHEA:23676"/>
        <dbReference type="ChEBI" id="CHEBI:15378"/>
        <dbReference type="ChEBI" id="CHEBI:30616"/>
        <dbReference type="ChEBI" id="CHEBI:43474"/>
        <dbReference type="ChEBI" id="CHEBI:57791"/>
        <dbReference type="ChEBI" id="CHEBI:83900"/>
        <dbReference type="ChEBI" id="CHEBI:83905"/>
        <dbReference type="ChEBI" id="CHEBI:456216"/>
        <dbReference type="EC" id="6.3.2.13"/>
    </reaction>
</comment>
<dbReference type="GO" id="GO:0009252">
    <property type="term" value="P:peptidoglycan biosynthetic process"/>
    <property type="evidence" value="ECO:0007669"/>
    <property type="project" value="UniProtKB-UniRule"/>
</dbReference>
<dbReference type="AlphaFoldDB" id="A0A1Y6CT35"/>
<feature type="binding site" evidence="7">
    <location>
        <position position="393"/>
    </location>
    <ligand>
        <name>meso-2,6-diaminopimelate</name>
        <dbReference type="ChEBI" id="CHEBI:57791"/>
    </ligand>
</feature>
<dbReference type="HAMAP" id="MF_00208">
    <property type="entry name" value="MurE"/>
    <property type="match status" value="1"/>
</dbReference>
<keyword evidence="6 7" id="KW-0961">Cell wall biogenesis/degradation</keyword>
<name>A0A1Y6CT35_9GAMM</name>
<evidence type="ECO:0000256" key="1">
    <source>
        <dbReference type="ARBA" id="ARBA00005898"/>
    </source>
</evidence>
<feature type="binding site" evidence="7">
    <location>
        <position position="471"/>
    </location>
    <ligand>
        <name>meso-2,6-diaminopimelate</name>
        <dbReference type="ChEBI" id="CHEBI:57791"/>
    </ligand>
</feature>
<dbReference type="PANTHER" id="PTHR23135">
    <property type="entry name" value="MUR LIGASE FAMILY MEMBER"/>
    <property type="match status" value="1"/>
</dbReference>
<feature type="binding site" evidence="7">
    <location>
        <position position="187"/>
    </location>
    <ligand>
        <name>UDP-N-acetyl-alpha-D-muramoyl-L-alanyl-D-glutamate</name>
        <dbReference type="ChEBI" id="CHEBI:83900"/>
    </ligand>
</feature>
<dbReference type="Pfam" id="PF08245">
    <property type="entry name" value="Mur_ligase_M"/>
    <property type="match status" value="1"/>
</dbReference>
<keyword evidence="13" id="KW-1185">Reference proteome</keyword>
<proteinExistence type="inferred from homology"/>
<evidence type="ECO:0000259" key="10">
    <source>
        <dbReference type="Pfam" id="PF02875"/>
    </source>
</evidence>
<dbReference type="InterPro" id="IPR013221">
    <property type="entry name" value="Mur_ligase_cen"/>
</dbReference>
<dbReference type="InterPro" id="IPR036565">
    <property type="entry name" value="Mur-like_cat_sf"/>
</dbReference>
<dbReference type="InterPro" id="IPR000713">
    <property type="entry name" value="Mur_ligase_N"/>
</dbReference>
<comment type="function">
    <text evidence="7">Catalyzes the addition of meso-diaminopimelic acid to the nucleotide precursor UDP-N-acetylmuramoyl-L-alanyl-D-glutamate (UMAG) in the biosynthesis of bacterial cell-wall peptidoglycan.</text>
</comment>
<protein>
    <recommendedName>
        <fullName evidence="7">UDP-N-acetylmuramoyl-L-alanyl-D-glutamate--2,6-diaminopimelate ligase</fullName>
        <ecNumber evidence="7">6.3.2.13</ecNumber>
    </recommendedName>
    <alternativeName>
        <fullName evidence="7">Meso-A2pm-adding enzyme</fullName>
    </alternativeName>
    <alternativeName>
        <fullName evidence="7">Meso-diaminopimelate-adding enzyme</fullName>
    </alternativeName>
    <alternativeName>
        <fullName evidence="7">UDP-MurNAc-L-Ala-D-Glu:meso-diaminopimelate ligase</fullName>
    </alternativeName>
    <alternativeName>
        <fullName evidence="7">UDP-MurNAc-tripeptide synthetase</fullName>
    </alternativeName>
    <alternativeName>
        <fullName evidence="7">UDP-N-acetylmuramyl-tripeptide synthetase</fullName>
    </alternativeName>
</protein>
<evidence type="ECO:0000256" key="8">
    <source>
        <dbReference type="RuleBase" id="RU004135"/>
    </source>
</evidence>
<evidence type="ECO:0000256" key="3">
    <source>
        <dbReference type="ARBA" id="ARBA00022960"/>
    </source>
</evidence>
<dbReference type="Gene3D" id="3.40.1190.10">
    <property type="entry name" value="Mur-like, catalytic domain"/>
    <property type="match status" value="1"/>
</dbReference>
<reference evidence="12 13" key="1">
    <citation type="submission" date="2016-12" db="EMBL/GenBank/DDBJ databases">
        <authorList>
            <person name="Song W.-J."/>
            <person name="Kurnit D.M."/>
        </authorList>
    </citation>
    <scope>NUCLEOTIDE SEQUENCE [LARGE SCALE GENOMIC DNA]</scope>
    <source>
        <strain evidence="12 13">175</strain>
    </source>
</reference>
<dbReference type="Gene3D" id="3.90.190.20">
    <property type="entry name" value="Mur ligase, C-terminal domain"/>
    <property type="match status" value="1"/>
</dbReference>